<dbReference type="GO" id="GO:0005524">
    <property type="term" value="F:ATP binding"/>
    <property type="evidence" value="ECO:0007669"/>
    <property type="project" value="InterPro"/>
</dbReference>
<feature type="compositionally biased region" description="Polar residues" evidence="1">
    <location>
        <begin position="123"/>
        <end position="132"/>
    </location>
</feature>
<protein>
    <submittedName>
        <fullName evidence="3">Aaa family protein</fullName>
    </submittedName>
</protein>
<dbReference type="CDD" id="cd19481">
    <property type="entry name" value="RecA-like_protease"/>
    <property type="match status" value="1"/>
</dbReference>
<feature type="domain" description="AAA+ ATPase" evidence="2">
    <location>
        <begin position="594"/>
        <end position="721"/>
    </location>
</feature>
<feature type="compositionally biased region" description="Acidic residues" evidence="1">
    <location>
        <begin position="770"/>
        <end position="783"/>
    </location>
</feature>
<organism evidence="3 4">
    <name type="scientific">Diplogelasinospora grovesii</name>
    <dbReference type="NCBI Taxonomy" id="303347"/>
    <lineage>
        <taxon>Eukaryota</taxon>
        <taxon>Fungi</taxon>
        <taxon>Dikarya</taxon>
        <taxon>Ascomycota</taxon>
        <taxon>Pezizomycotina</taxon>
        <taxon>Sordariomycetes</taxon>
        <taxon>Sordariomycetidae</taxon>
        <taxon>Sordariales</taxon>
        <taxon>Diplogelasinosporaceae</taxon>
        <taxon>Diplogelasinospora</taxon>
    </lineage>
</organism>
<dbReference type="SUPFAM" id="SSF52540">
    <property type="entry name" value="P-loop containing nucleoside triphosphate hydrolases"/>
    <property type="match status" value="1"/>
</dbReference>
<proteinExistence type="predicted"/>
<feature type="region of interest" description="Disordered" evidence="1">
    <location>
        <begin position="1"/>
        <end position="33"/>
    </location>
</feature>
<dbReference type="InterPro" id="IPR003959">
    <property type="entry name" value="ATPase_AAA_core"/>
</dbReference>
<name>A0AAN6NH60_9PEZI</name>
<feature type="region of interest" description="Disordered" evidence="1">
    <location>
        <begin position="122"/>
        <end position="161"/>
    </location>
</feature>
<gene>
    <name evidence="3" type="ORF">QBC46DRAFT_371424</name>
</gene>
<feature type="compositionally biased region" description="Basic and acidic residues" evidence="1">
    <location>
        <begin position="145"/>
        <end position="158"/>
    </location>
</feature>
<evidence type="ECO:0000313" key="4">
    <source>
        <dbReference type="Proteomes" id="UP001303473"/>
    </source>
</evidence>
<dbReference type="InterPro" id="IPR027417">
    <property type="entry name" value="P-loop_NTPase"/>
</dbReference>
<dbReference type="AlphaFoldDB" id="A0AAN6NH60"/>
<evidence type="ECO:0000313" key="3">
    <source>
        <dbReference type="EMBL" id="KAK3945706.1"/>
    </source>
</evidence>
<dbReference type="InterPro" id="IPR054289">
    <property type="entry name" value="DUF7025"/>
</dbReference>
<dbReference type="GO" id="GO:0016887">
    <property type="term" value="F:ATP hydrolysis activity"/>
    <property type="evidence" value="ECO:0007669"/>
    <property type="project" value="InterPro"/>
</dbReference>
<accession>A0AAN6NH60</accession>
<dbReference type="InterPro" id="IPR003593">
    <property type="entry name" value="AAA+_ATPase"/>
</dbReference>
<keyword evidence="4" id="KW-1185">Reference proteome</keyword>
<dbReference type="SMART" id="SM00382">
    <property type="entry name" value="AAA"/>
    <property type="match status" value="1"/>
</dbReference>
<evidence type="ECO:0000259" key="2">
    <source>
        <dbReference type="SMART" id="SM00382"/>
    </source>
</evidence>
<dbReference type="Pfam" id="PF00004">
    <property type="entry name" value="AAA"/>
    <property type="match status" value="1"/>
</dbReference>
<comment type="caution">
    <text evidence="3">The sequence shown here is derived from an EMBL/GenBank/DDBJ whole genome shotgun (WGS) entry which is preliminary data.</text>
</comment>
<dbReference type="PANTHER" id="PTHR46411:SF3">
    <property type="entry name" value="AAA+ ATPASE DOMAIN-CONTAINING PROTEIN"/>
    <property type="match status" value="1"/>
</dbReference>
<dbReference type="Pfam" id="PF22942">
    <property type="entry name" value="DUF7025"/>
    <property type="match status" value="1"/>
</dbReference>
<reference evidence="4" key="1">
    <citation type="journal article" date="2023" name="Mol. Phylogenet. Evol.">
        <title>Genome-scale phylogeny and comparative genomics of the fungal order Sordariales.</title>
        <authorList>
            <person name="Hensen N."/>
            <person name="Bonometti L."/>
            <person name="Westerberg I."/>
            <person name="Brannstrom I.O."/>
            <person name="Guillou S."/>
            <person name="Cros-Aarteil S."/>
            <person name="Calhoun S."/>
            <person name="Haridas S."/>
            <person name="Kuo A."/>
            <person name="Mondo S."/>
            <person name="Pangilinan J."/>
            <person name="Riley R."/>
            <person name="LaButti K."/>
            <person name="Andreopoulos B."/>
            <person name="Lipzen A."/>
            <person name="Chen C."/>
            <person name="Yan M."/>
            <person name="Daum C."/>
            <person name="Ng V."/>
            <person name="Clum A."/>
            <person name="Steindorff A."/>
            <person name="Ohm R.A."/>
            <person name="Martin F."/>
            <person name="Silar P."/>
            <person name="Natvig D.O."/>
            <person name="Lalanne C."/>
            <person name="Gautier V."/>
            <person name="Ament-Velasquez S.L."/>
            <person name="Kruys A."/>
            <person name="Hutchinson M.I."/>
            <person name="Powell A.J."/>
            <person name="Barry K."/>
            <person name="Miller A.N."/>
            <person name="Grigoriev I.V."/>
            <person name="Debuchy R."/>
            <person name="Gladieux P."/>
            <person name="Hiltunen Thoren M."/>
            <person name="Johannesson H."/>
        </authorList>
    </citation>
    <scope>NUCLEOTIDE SEQUENCE [LARGE SCALE GENOMIC DNA]</scope>
    <source>
        <strain evidence="4">CBS 340.73</strain>
    </source>
</reference>
<dbReference type="Gene3D" id="3.40.50.300">
    <property type="entry name" value="P-loop containing nucleotide triphosphate hydrolases"/>
    <property type="match status" value="1"/>
</dbReference>
<dbReference type="PANTHER" id="PTHR46411">
    <property type="entry name" value="FAMILY ATPASE, PUTATIVE-RELATED"/>
    <property type="match status" value="1"/>
</dbReference>
<dbReference type="Proteomes" id="UP001303473">
    <property type="component" value="Unassembled WGS sequence"/>
</dbReference>
<feature type="region of interest" description="Disordered" evidence="1">
    <location>
        <begin position="843"/>
        <end position="862"/>
    </location>
</feature>
<dbReference type="EMBL" id="MU853754">
    <property type="protein sequence ID" value="KAK3945706.1"/>
    <property type="molecule type" value="Genomic_DNA"/>
</dbReference>
<evidence type="ECO:0000256" key="1">
    <source>
        <dbReference type="SAM" id="MobiDB-lite"/>
    </source>
</evidence>
<feature type="region of interest" description="Disordered" evidence="1">
    <location>
        <begin position="744"/>
        <end position="795"/>
    </location>
</feature>
<sequence>MRGSPGLKLSDPTADQATPSEKDRASRMVTTPLPDRHVESPVCTFPPYAAFPYQGFGVIFARPPWSFFYPTRPRSSLHCDDKTPAHTMRLRLPHISREDISETAWKWRYKVRSVLKRSDRTLSDYSSGSSFLDESKTGDGAGGAEGKERDRAGDDGKDASFGATPAVKTLYERRNSDDSWIDWVDYPPKQLSKSAAKSQDRVAIKVYKVRDTEKPSVNGRYALKNFRVDVQNTLLVAALAEILKKENEHLELGDTASFREPFRSLYFCYDDIVAKYRTLTENDQLKPYMLLLIKALDDIFSDIRAKRKSLMASGLINWNLAWTLFPKDCEIISWARNTELILKVVDTAIIWPQTAQAHLAIRCKVLRFNGEAFIWEDFDLEIPKFEGNKPITELPHYPLSLLPDAEEAKKRLVERGKKVLNYQGLTYCNYSGIGIYTEEKSMEKHNVDGRILIDVVGFNRHHLAQGIREGRDPESKKNIIPRTGRPNPVHDKKALEKAILARRLDEEEQQKNKEAMLAREQDLIFVSPLINGYALKNKLWLSFYVEDIKPMVWNDQAFDHLVYDQEQKDLVLSFVENHNNMKPILGDVIVGKGEGLIILLSGPPGTGKTLTAEAVADRTHRPLFYLQAEDLGVNAAVLGANIKRVFQMATEWNAVILLDEADVFMAERDPHDILRNELVSIFLRELEYFRGIIFLTTNLYKTIDSAFLSRVSLHLLFKPLTIEARESVWRKFLDRLPKPEERVVDSDAVDDMTRNQSSQSGITGDHVSEEAEEEEEEEEEEEDNKSSTAVAPGMDISDDDIKELAAWQLNGREIKNAVKMVKSWCDYKGYDLTLAKLENGIRVTSPHASKQPHANDMSLYDD</sequence>